<feature type="compositionally biased region" description="Low complexity" evidence="1">
    <location>
        <begin position="15"/>
        <end position="136"/>
    </location>
</feature>
<feature type="compositionally biased region" description="Basic and acidic residues" evidence="1">
    <location>
        <begin position="1"/>
        <end position="14"/>
    </location>
</feature>
<gene>
    <name evidence="3" type="ORF">FH965_32525</name>
</gene>
<proteinExistence type="predicted"/>
<evidence type="ECO:0000313" key="3">
    <source>
        <dbReference type="EMBL" id="QDQ16685.1"/>
    </source>
</evidence>
<dbReference type="AlphaFoldDB" id="A0A516RLZ7"/>
<dbReference type="Gene3D" id="1.10.10.2840">
    <property type="entry name" value="PucR C-terminal helix-turn-helix domain"/>
    <property type="match status" value="1"/>
</dbReference>
<dbReference type="InterPro" id="IPR051448">
    <property type="entry name" value="CdaR-like_regulators"/>
</dbReference>
<dbReference type="PANTHER" id="PTHR33744:SF7">
    <property type="entry name" value="PUCR FAMILY TRANSCRIPTIONAL REGULATOR"/>
    <property type="match status" value="1"/>
</dbReference>
<dbReference type="InterPro" id="IPR042070">
    <property type="entry name" value="PucR_C-HTH_sf"/>
</dbReference>
<organism evidence="3 4">
    <name type="scientific">Streptomyces spectabilis</name>
    <dbReference type="NCBI Taxonomy" id="68270"/>
    <lineage>
        <taxon>Bacteria</taxon>
        <taxon>Bacillati</taxon>
        <taxon>Actinomycetota</taxon>
        <taxon>Actinomycetes</taxon>
        <taxon>Kitasatosporales</taxon>
        <taxon>Streptomycetaceae</taxon>
        <taxon>Streptomyces</taxon>
    </lineage>
</organism>
<sequence length="354" mass="33862">MVPDGETGRSRIATDHAPAAAGNAGGCAPAAAGDAGDRASAADTGSAGREAAASADPAGRAPAAHAGATGHAGHAAAAAGDAGGRASAADTGSAGREAAASADPAGRAPAAHAGATGHAGHAAGTPPAAGRAPASADAAAAGRGAAASAGSTGHAPAAAGAVAGPASVGAAAAGRAAAAPSGTDRAAGPGCASGLGLDPVPDLALDLVRDFAGALGRPCAAGTATAPLAELSDALNRARRISRAAPLRWAPARVRPLTTADAFVELAVADVPFVDSWLATVARHLEPGPDLVVTLDTYYRHDMDRGAAAAALNVHPRTLDYRLRRVRELTGLTPGSTRGVRVLSAAVARRLAVR</sequence>
<feature type="domain" description="PucR C-terminal helix-turn-helix" evidence="2">
    <location>
        <begin position="291"/>
        <end position="347"/>
    </location>
</feature>
<reference evidence="3 4" key="1">
    <citation type="journal article" date="2019" name="J. Ind. Microbiol. Biotechnol.">
        <title>The complete genomic sequence of Streptomyces spectabilis NRRL-2792 and identification of secondary metabolite biosynthetic gene clusters.</title>
        <authorList>
            <person name="Sinha A."/>
            <person name="Phillips-Salemka S."/>
            <person name="Niraula T.A."/>
            <person name="Short K.A."/>
            <person name="Niraula N.P."/>
        </authorList>
    </citation>
    <scope>NUCLEOTIDE SEQUENCE [LARGE SCALE GENOMIC DNA]</scope>
    <source>
        <strain evidence="3 4">NRRL 2792</strain>
    </source>
</reference>
<dbReference type="InterPro" id="IPR025736">
    <property type="entry name" value="PucR_C-HTH_dom"/>
</dbReference>
<dbReference type="Proteomes" id="UP000316806">
    <property type="component" value="Chromosome"/>
</dbReference>
<dbReference type="Pfam" id="PF13556">
    <property type="entry name" value="HTH_30"/>
    <property type="match status" value="1"/>
</dbReference>
<dbReference type="EMBL" id="CP040916">
    <property type="protein sequence ID" value="QDQ16685.1"/>
    <property type="molecule type" value="Genomic_DNA"/>
</dbReference>
<name>A0A516RLZ7_STRST</name>
<feature type="region of interest" description="Disordered" evidence="1">
    <location>
        <begin position="1"/>
        <end position="136"/>
    </location>
</feature>
<accession>A0A516RLZ7</accession>
<dbReference type="PANTHER" id="PTHR33744">
    <property type="entry name" value="CARBOHYDRATE DIACID REGULATOR"/>
    <property type="match status" value="1"/>
</dbReference>
<evidence type="ECO:0000256" key="1">
    <source>
        <dbReference type="SAM" id="MobiDB-lite"/>
    </source>
</evidence>
<evidence type="ECO:0000313" key="4">
    <source>
        <dbReference type="Proteomes" id="UP000316806"/>
    </source>
</evidence>
<protein>
    <recommendedName>
        <fullName evidence="2">PucR C-terminal helix-turn-helix domain-containing protein</fullName>
    </recommendedName>
</protein>
<evidence type="ECO:0000259" key="2">
    <source>
        <dbReference type="Pfam" id="PF13556"/>
    </source>
</evidence>